<name>A0ABV9S2L6_9PSEU</name>
<keyword evidence="1" id="KW-0472">Membrane</keyword>
<proteinExistence type="predicted"/>
<sequence>MDYSNAVTAELPVAPRPGPASRHRGGPWRELSGALAVGMSVLAVVVVVFQVLAFARDMPGPGALTVLGHIAAAVLAVFVQRYADRHAGWMAVLSVLGVVAVSGAALWLFWWA</sequence>
<keyword evidence="3" id="KW-1185">Reference proteome</keyword>
<comment type="caution">
    <text evidence="2">The sequence shown here is derived from an EMBL/GenBank/DDBJ whole genome shotgun (WGS) entry which is preliminary data.</text>
</comment>
<dbReference type="Proteomes" id="UP001595859">
    <property type="component" value="Unassembled WGS sequence"/>
</dbReference>
<feature type="transmembrane region" description="Helical" evidence="1">
    <location>
        <begin position="91"/>
        <end position="110"/>
    </location>
</feature>
<dbReference type="EMBL" id="JBHSIS010000004">
    <property type="protein sequence ID" value="MFC4853884.1"/>
    <property type="molecule type" value="Genomic_DNA"/>
</dbReference>
<feature type="transmembrane region" description="Helical" evidence="1">
    <location>
        <begin position="31"/>
        <end position="55"/>
    </location>
</feature>
<evidence type="ECO:0000313" key="2">
    <source>
        <dbReference type="EMBL" id="MFC4853884.1"/>
    </source>
</evidence>
<dbReference type="RefSeq" id="WP_378055845.1">
    <property type="nucleotide sequence ID" value="NZ_JBHSIS010000004.1"/>
</dbReference>
<protein>
    <recommendedName>
        <fullName evidence="4">Cytochrome c oxidase subunit 4</fullName>
    </recommendedName>
</protein>
<reference evidence="3" key="1">
    <citation type="journal article" date="2019" name="Int. J. Syst. Evol. Microbiol.">
        <title>The Global Catalogue of Microorganisms (GCM) 10K type strain sequencing project: providing services to taxonomists for standard genome sequencing and annotation.</title>
        <authorList>
            <consortium name="The Broad Institute Genomics Platform"/>
            <consortium name="The Broad Institute Genome Sequencing Center for Infectious Disease"/>
            <person name="Wu L."/>
            <person name="Ma J."/>
        </authorList>
    </citation>
    <scope>NUCLEOTIDE SEQUENCE [LARGE SCALE GENOMIC DNA]</scope>
    <source>
        <strain evidence="3">ZS-22-S1</strain>
    </source>
</reference>
<accession>A0ABV9S2L6</accession>
<evidence type="ECO:0000313" key="3">
    <source>
        <dbReference type="Proteomes" id="UP001595859"/>
    </source>
</evidence>
<organism evidence="2 3">
    <name type="scientific">Actinophytocola glycyrrhizae</name>
    <dbReference type="NCBI Taxonomy" id="2044873"/>
    <lineage>
        <taxon>Bacteria</taxon>
        <taxon>Bacillati</taxon>
        <taxon>Actinomycetota</taxon>
        <taxon>Actinomycetes</taxon>
        <taxon>Pseudonocardiales</taxon>
        <taxon>Pseudonocardiaceae</taxon>
    </lineage>
</organism>
<gene>
    <name evidence="2" type="ORF">ACFPCV_10240</name>
</gene>
<evidence type="ECO:0000256" key="1">
    <source>
        <dbReference type="SAM" id="Phobius"/>
    </source>
</evidence>
<feature type="transmembrane region" description="Helical" evidence="1">
    <location>
        <begin position="61"/>
        <end position="79"/>
    </location>
</feature>
<keyword evidence="1" id="KW-1133">Transmembrane helix</keyword>
<keyword evidence="1" id="KW-0812">Transmembrane</keyword>
<evidence type="ECO:0008006" key="4">
    <source>
        <dbReference type="Google" id="ProtNLM"/>
    </source>
</evidence>